<comment type="caution">
    <text evidence="1">The sequence shown here is derived from an EMBL/GenBank/DDBJ whole genome shotgun (WGS) entry which is preliminary data.</text>
</comment>
<dbReference type="EMBL" id="JAHRIQ010105410">
    <property type="protein sequence ID" value="MEQ2255430.1"/>
    <property type="molecule type" value="Genomic_DNA"/>
</dbReference>
<protein>
    <submittedName>
        <fullName evidence="1">Uncharacterized protein</fullName>
    </submittedName>
</protein>
<organism evidence="1 2">
    <name type="scientific">Ilyodon furcidens</name>
    <name type="common">goldbreast splitfin</name>
    <dbReference type="NCBI Taxonomy" id="33524"/>
    <lineage>
        <taxon>Eukaryota</taxon>
        <taxon>Metazoa</taxon>
        <taxon>Chordata</taxon>
        <taxon>Craniata</taxon>
        <taxon>Vertebrata</taxon>
        <taxon>Euteleostomi</taxon>
        <taxon>Actinopterygii</taxon>
        <taxon>Neopterygii</taxon>
        <taxon>Teleostei</taxon>
        <taxon>Neoteleostei</taxon>
        <taxon>Acanthomorphata</taxon>
        <taxon>Ovalentaria</taxon>
        <taxon>Atherinomorphae</taxon>
        <taxon>Cyprinodontiformes</taxon>
        <taxon>Goodeidae</taxon>
        <taxon>Ilyodon</taxon>
    </lineage>
</organism>
<evidence type="ECO:0000313" key="1">
    <source>
        <dbReference type="EMBL" id="MEQ2255430.1"/>
    </source>
</evidence>
<keyword evidence="2" id="KW-1185">Reference proteome</keyword>
<sequence length="136" mass="15194">MTQRFLQIKICKGWHEYVLSLTLSVLLEPSFAAVTATSLLGYVSASFAQPDTKVFAYAYRKIPHIQKVWIVSLNTNCNNNHTYFAASYRISANAALCRGPSIILPSVLTSFPFSAKKKQPRNMMRPLPCFTASIVC</sequence>
<name>A0ABV0VDT1_9TELE</name>
<reference evidence="1 2" key="1">
    <citation type="submission" date="2021-06" db="EMBL/GenBank/DDBJ databases">
        <authorList>
            <person name="Palmer J.M."/>
        </authorList>
    </citation>
    <scope>NUCLEOTIDE SEQUENCE [LARGE SCALE GENOMIC DNA]</scope>
    <source>
        <strain evidence="2">if_2019</strain>
        <tissue evidence="1">Muscle</tissue>
    </source>
</reference>
<gene>
    <name evidence="1" type="ORF">ILYODFUR_013831</name>
</gene>
<evidence type="ECO:0000313" key="2">
    <source>
        <dbReference type="Proteomes" id="UP001482620"/>
    </source>
</evidence>
<accession>A0ABV0VDT1</accession>
<proteinExistence type="predicted"/>
<dbReference type="Proteomes" id="UP001482620">
    <property type="component" value="Unassembled WGS sequence"/>
</dbReference>